<dbReference type="EMBL" id="JASGBI010000001">
    <property type="protein sequence ID" value="MDI9238551.1"/>
    <property type="molecule type" value="Genomic_DNA"/>
</dbReference>
<comment type="caution">
    <text evidence="2">The sequence shown here is derived from an EMBL/GenBank/DDBJ whole genome shotgun (WGS) entry which is preliminary data.</text>
</comment>
<proteinExistence type="predicted"/>
<gene>
    <name evidence="2" type="ORF">QLQ15_06440</name>
</gene>
<dbReference type="RefSeq" id="WP_283212007.1">
    <property type="nucleotide sequence ID" value="NZ_JASGBI010000001.1"/>
</dbReference>
<sequence>MNSPTDPSTPGSYGEGVRTNLSDAGGHLRQAASDAGSALRDAASAAGDELRVGKANVKADLADGALSGIAAAEQAGGAAREQMDALMDKGRDLIDSAAELIRERPLASFGVAFAAGWIIAKLARSGDK</sequence>
<evidence type="ECO:0000256" key="1">
    <source>
        <dbReference type="SAM" id="MobiDB-lite"/>
    </source>
</evidence>
<feature type="region of interest" description="Disordered" evidence="1">
    <location>
        <begin position="1"/>
        <end position="33"/>
    </location>
</feature>
<evidence type="ECO:0000313" key="3">
    <source>
        <dbReference type="Proteomes" id="UP001321580"/>
    </source>
</evidence>
<feature type="compositionally biased region" description="Polar residues" evidence="1">
    <location>
        <begin position="1"/>
        <end position="11"/>
    </location>
</feature>
<protein>
    <recommendedName>
        <fullName evidence="4">DUF883 family protein</fullName>
    </recommendedName>
</protein>
<organism evidence="2 3">
    <name type="scientific">Lysobacter stagni</name>
    <dbReference type="NCBI Taxonomy" id="3045172"/>
    <lineage>
        <taxon>Bacteria</taxon>
        <taxon>Pseudomonadati</taxon>
        <taxon>Pseudomonadota</taxon>
        <taxon>Gammaproteobacteria</taxon>
        <taxon>Lysobacterales</taxon>
        <taxon>Lysobacteraceae</taxon>
        <taxon>Lysobacter</taxon>
    </lineage>
</organism>
<reference evidence="2 3" key="1">
    <citation type="submission" date="2023-05" db="EMBL/GenBank/DDBJ databases">
        <title>Lysobacter sp. strain LF1 Genome sequencing and assembly.</title>
        <authorList>
            <person name="Jung Y."/>
        </authorList>
    </citation>
    <scope>NUCLEOTIDE SEQUENCE [LARGE SCALE GENOMIC DNA]</scope>
    <source>
        <strain evidence="2 3">LF1</strain>
    </source>
</reference>
<dbReference type="Proteomes" id="UP001321580">
    <property type="component" value="Unassembled WGS sequence"/>
</dbReference>
<evidence type="ECO:0000313" key="2">
    <source>
        <dbReference type="EMBL" id="MDI9238551.1"/>
    </source>
</evidence>
<name>A0ABT6XEI1_9GAMM</name>
<keyword evidence="3" id="KW-1185">Reference proteome</keyword>
<evidence type="ECO:0008006" key="4">
    <source>
        <dbReference type="Google" id="ProtNLM"/>
    </source>
</evidence>
<accession>A0ABT6XEI1</accession>